<sequence length="278" mass="31157">NTFWAFFSQVLDADGGCQEVVRKVQALAATRSMPVPSTSTSAYCQARGKLDPVELEKILAHTADELQQQGRSRWWKDRRVVVVDGTGVSMADTPANQQDWPQPNSQKPGCGFPQARICACFCLQTGGLLSYRLGHNKNAELPLLRQQWDSFNSGDIFLGDKGFCSYYDVWQFKQRGVDSVITLARRTPVTAASAVAVLGPDDLLIQWPKPAWNKSLSYSKEEWQALPAQLDLRQIKVTINVPGMRSASYYLITTLTDSTRYSAAELADLYRQRWDVEL</sequence>
<evidence type="ECO:0000259" key="1">
    <source>
        <dbReference type="Pfam" id="PF01609"/>
    </source>
</evidence>
<evidence type="ECO:0000313" key="3">
    <source>
        <dbReference type="Proteomes" id="UP000248259"/>
    </source>
</evidence>
<protein>
    <submittedName>
        <fullName evidence="2">IS4 family transposase</fullName>
    </submittedName>
</protein>
<name>A0A323UQB2_9RHOO</name>
<feature type="domain" description="Transposase IS4-like" evidence="1">
    <location>
        <begin position="75"/>
        <end position="277"/>
    </location>
</feature>
<dbReference type="AlphaFoldDB" id="A0A323UQB2"/>
<feature type="non-terminal residue" evidence="2">
    <location>
        <position position="278"/>
    </location>
</feature>
<dbReference type="PANTHER" id="PTHR37529:SF1">
    <property type="entry name" value="TRANSPOSASE INSG FOR INSERTION SEQUENCE ELEMENT IS4-RELATED"/>
    <property type="match status" value="1"/>
</dbReference>
<dbReference type="PANTHER" id="PTHR37529">
    <property type="entry name" value="TRANSPOSASE INSG FOR INSERTION SEQUENCE ELEMENT IS4-RELATED"/>
    <property type="match status" value="1"/>
</dbReference>
<dbReference type="OrthoDB" id="9796012at2"/>
<dbReference type="GO" id="GO:0004803">
    <property type="term" value="F:transposase activity"/>
    <property type="evidence" value="ECO:0007669"/>
    <property type="project" value="InterPro"/>
</dbReference>
<dbReference type="InterPro" id="IPR047952">
    <property type="entry name" value="Transpos_IS4"/>
</dbReference>
<dbReference type="GO" id="GO:0003677">
    <property type="term" value="F:DNA binding"/>
    <property type="evidence" value="ECO:0007669"/>
    <property type="project" value="InterPro"/>
</dbReference>
<dbReference type="Pfam" id="PF01609">
    <property type="entry name" value="DDE_Tnp_1"/>
    <property type="match status" value="1"/>
</dbReference>
<dbReference type="SUPFAM" id="SSF53098">
    <property type="entry name" value="Ribonuclease H-like"/>
    <property type="match status" value="1"/>
</dbReference>
<evidence type="ECO:0000313" key="2">
    <source>
        <dbReference type="EMBL" id="PZA14213.1"/>
    </source>
</evidence>
<dbReference type="NCBIfam" id="NF033592">
    <property type="entry name" value="transpos_IS4_1"/>
    <property type="match status" value="1"/>
</dbReference>
<keyword evidence="3" id="KW-1185">Reference proteome</keyword>
<accession>A0A323UQB2</accession>
<feature type="non-terminal residue" evidence="2">
    <location>
        <position position="1"/>
    </location>
</feature>
<gene>
    <name evidence="2" type="ORF">DNK49_23100</name>
</gene>
<reference evidence="2 3" key="1">
    <citation type="submission" date="2018-06" db="EMBL/GenBank/DDBJ databases">
        <title>Azoarcus communis strain SWub3 genome.</title>
        <authorList>
            <person name="Zorraquino Salvo V."/>
            <person name="Toubiana D."/>
            <person name="Blumwald E."/>
        </authorList>
    </citation>
    <scope>NUCLEOTIDE SEQUENCE [LARGE SCALE GENOMIC DNA]</scope>
    <source>
        <strain evidence="2 3">SWub3</strain>
    </source>
</reference>
<proteinExistence type="predicted"/>
<comment type="caution">
    <text evidence="2">The sequence shown here is derived from an EMBL/GenBank/DDBJ whole genome shotgun (WGS) entry which is preliminary data.</text>
</comment>
<organism evidence="2 3">
    <name type="scientific">Parazoarcus communis SWub3 = DSM 12120</name>
    <dbReference type="NCBI Taxonomy" id="1121029"/>
    <lineage>
        <taxon>Bacteria</taxon>
        <taxon>Pseudomonadati</taxon>
        <taxon>Pseudomonadota</taxon>
        <taxon>Betaproteobacteria</taxon>
        <taxon>Rhodocyclales</taxon>
        <taxon>Zoogloeaceae</taxon>
        <taxon>Parazoarcus</taxon>
    </lineage>
</organism>
<dbReference type="Proteomes" id="UP000248259">
    <property type="component" value="Unassembled WGS sequence"/>
</dbReference>
<dbReference type="GO" id="GO:0006313">
    <property type="term" value="P:DNA transposition"/>
    <property type="evidence" value="ECO:0007669"/>
    <property type="project" value="InterPro"/>
</dbReference>
<dbReference type="InterPro" id="IPR002559">
    <property type="entry name" value="Transposase_11"/>
</dbReference>
<dbReference type="RefSeq" id="WP_110530415.1">
    <property type="nucleotide sequence ID" value="NZ_QKOE01000080.1"/>
</dbReference>
<dbReference type="EMBL" id="QKOE01000080">
    <property type="protein sequence ID" value="PZA14213.1"/>
    <property type="molecule type" value="Genomic_DNA"/>
</dbReference>
<dbReference type="InterPro" id="IPR012337">
    <property type="entry name" value="RNaseH-like_sf"/>
</dbReference>